<dbReference type="EMBL" id="ACEN01000033">
    <property type="protein sequence ID" value="EEG33744.1"/>
    <property type="molecule type" value="Genomic_DNA"/>
</dbReference>
<dbReference type="AlphaFoldDB" id="C0EMJ4"/>
<proteinExistence type="predicted"/>
<sequence>MLKNRNVIHVLIIQQLFHYFDSPNVIGQQGAQEHERKRGMDKHI</sequence>
<dbReference type="Proteomes" id="UP000004457">
    <property type="component" value="Unassembled WGS sequence"/>
</dbReference>
<comment type="caution">
    <text evidence="1">The sequence shown here is derived from an EMBL/GenBank/DDBJ whole genome shotgun (WGS) entry which is preliminary data.</text>
</comment>
<reference evidence="1 2" key="1">
    <citation type="submission" date="2009-01" db="EMBL/GenBank/DDBJ databases">
        <authorList>
            <person name="Fulton L."/>
            <person name="Clifton S."/>
            <person name="Chinwalla A.T."/>
            <person name="Mitreva M."/>
            <person name="Sodergren E."/>
            <person name="Weinstock G."/>
            <person name="Clifton S."/>
            <person name="Dooling D.J."/>
            <person name="Fulton B."/>
            <person name="Minx P."/>
            <person name="Pepin K.H."/>
            <person name="Johnson M."/>
            <person name="Bhonagiri V."/>
            <person name="Nash W.E."/>
            <person name="Mardis E.R."/>
            <person name="Wilson R.K."/>
        </authorList>
    </citation>
    <scope>NUCLEOTIDE SEQUENCE [LARGE SCALE GENOMIC DNA]</scope>
    <source>
        <strain evidence="1 2">NRL30031/H210</strain>
    </source>
</reference>
<gene>
    <name evidence="1" type="ORF">NEIFLAOT_01165</name>
</gene>
<accession>C0EMJ4</accession>
<keyword evidence="2" id="KW-1185">Reference proteome</keyword>
<evidence type="ECO:0000313" key="2">
    <source>
        <dbReference type="Proteomes" id="UP000004457"/>
    </source>
</evidence>
<evidence type="ECO:0000313" key="1">
    <source>
        <dbReference type="EMBL" id="EEG33744.1"/>
    </source>
</evidence>
<name>C0EMJ4_NEIFL</name>
<protein>
    <submittedName>
        <fullName evidence="1">Uncharacterized protein</fullName>
    </submittedName>
</protein>
<organism evidence="1 2">
    <name type="scientific">Neisseria flavescens NRL30031/H210</name>
    <dbReference type="NCBI Taxonomy" id="546264"/>
    <lineage>
        <taxon>Bacteria</taxon>
        <taxon>Pseudomonadati</taxon>
        <taxon>Pseudomonadota</taxon>
        <taxon>Betaproteobacteria</taxon>
        <taxon>Neisseriales</taxon>
        <taxon>Neisseriaceae</taxon>
        <taxon>Neisseria</taxon>
    </lineage>
</organism>